<accession>A0ABS6AYH4</accession>
<dbReference type="RefSeq" id="WP_215917126.1">
    <property type="nucleotide sequence ID" value="NZ_JAHKNI010000003.1"/>
</dbReference>
<dbReference type="Pfam" id="PF00296">
    <property type="entry name" value="Bac_luciferase"/>
    <property type="match status" value="1"/>
</dbReference>
<dbReference type="PANTHER" id="PTHR30011">
    <property type="entry name" value="ALKANESULFONATE MONOOXYGENASE-RELATED"/>
    <property type="match status" value="1"/>
</dbReference>
<dbReference type="NCBIfam" id="TIGR03619">
    <property type="entry name" value="F420_Rv2161c"/>
    <property type="match status" value="1"/>
</dbReference>
<name>A0ABS6AYH4_9NOCA</name>
<protein>
    <submittedName>
        <fullName evidence="2">LLM class F420-dependent oxidoreductase</fullName>
    </submittedName>
</protein>
<evidence type="ECO:0000313" key="2">
    <source>
        <dbReference type="EMBL" id="MBU3062261.1"/>
    </source>
</evidence>
<dbReference type="InterPro" id="IPR019921">
    <property type="entry name" value="Lucif-like_OxRdtase_Rv2161c"/>
</dbReference>
<reference evidence="2 3" key="1">
    <citation type="submission" date="2021-06" db="EMBL/GenBank/DDBJ databases">
        <title>Actinomycetes sequencing.</title>
        <authorList>
            <person name="Shan Q."/>
        </authorList>
    </citation>
    <scope>NUCLEOTIDE SEQUENCE [LARGE SCALE GENOMIC DNA]</scope>
    <source>
        <strain evidence="2 3">NEAU-G5</strain>
    </source>
</reference>
<dbReference type="InterPro" id="IPR051260">
    <property type="entry name" value="Diverse_substr_monoxygenases"/>
</dbReference>
<sequence>MKFGLSLFTSDRGIGPADAARAAEDSGFDTFYVPEHTHIPVARTSDHPATGDETLPDDRYMRTLDPWVALGAAAAVTTRIGLGTSVALPLEHDPITLAKTIATLDHMSGGRVVFGVGYGWNLEELADHGVPPAKRRTVLREYLEAMGALWTQDEAAYEGEYVRFAASWAWPKPVQRPRPPILVGAGGSEKTFAWIVRSADGWITTPIEQQIDSGVQLLQKMWTDAGRTGSPHVSVLAAEPDPDALRHWRDTGVAEVVFSIPDTTADEARAYITRLAEQLKGQR</sequence>
<dbReference type="EMBL" id="JAHKNI010000003">
    <property type="protein sequence ID" value="MBU3062261.1"/>
    <property type="molecule type" value="Genomic_DNA"/>
</dbReference>
<gene>
    <name evidence="2" type="ORF">KO481_12080</name>
</gene>
<dbReference type="SUPFAM" id="SSF51679">
    <property type="entry name" value="Bacterial luciferase-like"/>
    <property type="match status" value="1"/>
</dbReference>
<comment type="caution">
    <text evidence="2">The sequence shown here is derived from an EMBL/GenBank/DDBJ whole genome shotgun (WGS) entry which is preliminary data.</text>
</comment>
<dbReference type="Gene3D" id="3.20.20.30">
    <property type="entry name" value="Luciferase-like domain"/>
    <property type="match status" value="1"/>
</dbReference>
<evidence type="ECO:0000313" key="3">
    <source>
        <dbReference type="Proteomes" id="UP000733379"/>
    </source>
</evidence>
<organism evidence="2 3">
    <name type="scientific">Nocardia albiluteola</name>
    <dbReference type="NCBI Taxonomy" id="2842303"/>
    <lineage>
        <taxon>Bacteria</taxon>
        <taxon>Bacillati</taxon>
        <taxon>Actinomycetota</taxon>
        <taxon>Actinomycetes</taxon>
        <taxon>Mycobacteriales</taxon>
        <taxon>Nocardiaceae</taxon>
        <taxon>Nocardia</taxon>
    </lineage>
</organism>
<dbReference type="Proteomes" id="UP000733379">
    <property type="component" value="Unassembled WGS sequence"/>
</dbReference>
<feature type="domain" description="Luciferase-like" evidence="1">
    <location>
        <begin position="18"/>
        <end position="231"/>
    </location>
</feature>
<proteinExistence type="predicted"/>
<dbReference type="PANTHER" id="PTHR30011:SF32">
    <property type="entry name" value="CONSERVED PROTEIN"/>
    <property type="match status" value="1"/>
</dbReference>
<dbReference type="InterPro" id="IPR036661">
    <property type="entry name" value="Luciferase-like_sf"/>
</dbReference>
<keyword evidence="3" id="KW-1185">Reference proteome</keyword>
<dbReference type="InterPro" id="IPR011251">
    <property type="entry name" value="Luciferase-like_dom"/>
</dbReference>
<evidence type="ECO:0000259" key="1">
    <source>
        <dbReference type="Pfam" id="PF00296"/>
    </source>
</evidence>